<name>A0A8S9IW66_BRACR</name>
<protein>
    <submittedName>
        <fullName evidence="2">Uncharacterized protein</fullName>
    </submittedName>
</protein>
<gene>
    <name evidence="2" type="ORF">F2Q70_00004827</name>
</gene>
<evidence type="ECO:0000313" key="2">
    <source>
        <dbReference type="EMBL" id="KAF2574190.1"/>
    </source>
</evidence>
<organism evidence="2">
    <name type="scientific">Brassica cretica</name>
    <name type="common">Mustard</name>
    <dbReference type="NCBI Taxonomy" id="69181"/>
    <lineage>
        <taxon>Eukaryota</taxon>
        <taxon>Viridiplantae</taxon>
        <taxon>Streptophyta</taxon>
        <taxon>Embryophyta</taxon>
        <taxon>Tracheophyta</taxon>
        <taxon>Spermatophyta</taxon>
        <taxon>Magnoliopsida</taxon>
        <taxon>eudicotyledons</taxon>
        <taxon>Gunneridae</taxon>
        <taxon>Pentapetalae</taxon>
        <taxon>rosids</taxon>
        <taxon>malvids</taxon>
        <taxon>Brassicales</taxon>
        <taxon>Brassicaceae</taxon>
        <taxon>Brassiceae</taxon>
        <taxon>Brassica</taxon>
    </lineage>
</organism>
<evidence type="ECO:0000256" key="1">
    <source>
        <dbReference type="SAM" id="MobiDB-lite"/>
    </source>
</evidence>
<feature type="region of interest" description="Disordered" evidence="1">
    <location>
        <begin position="1"/>
        <end position="42"/>
    </location>
</feature>
<reference evidence="2" key="1">
    <citation type="submission" date="2019-12" db="EMBL/GenBank/DDBJ databases">
        <title>Genome sequencing and annotation of Brassica cretica.</title>
        <authorList>
            <person name="Studholme D.J."/>
            <person name="Sarris P.F."/>
        </authorList>
    </citation>
    <scope>NUCLEOTIDE SEQUENCE</scope>
    <source>
        <strain evidence="2">PFS-102/07</strain>
        <tissue evidence="2">Leaf</tissue>
    </source>
</reference>
<feature type="compositionally biased region" description="Basic and acidic residues" evidence="1">
    <location>
        <begin position="32"/>
        <end position="41"/>
    </location>
</feature>
<dbReference type="AlphaFoldDB" id="A0A8S9IW66"/>
<proteinExistence type="predicted"/>
<accession>A0A8S9IW66</accession>
<sequence>MMSTTRLEYEHDTVGRARRRRWSGGPGQTRRAAAEKREHETVTGNCNGREVAKLGFHEL</sequence>
<dbReference type="EMBL" id="QGKY02001015">
    <property type="protein sequence ID" value="KAF2574190.1"/>
    <property type="molecule type" value="Genomic_DNA"/>
</dbReference>
<comment type="caution">
    <text evidence="2">The sequence shown here is derived from an EMBL/GenBank/DDBJ whole genome shotgun (WGS) entry which is preliminary data.</text>
</comment>